<evidence type="ECO:0000256" key="5">
    <source>
        <dbReference type="SAM" id="Coils"/>
    </source>
</evidence>
<keyword evidence="2" id="KW-0963">Cytoplasm</keyword>
<reference evidence="6" key="1">
    <citation type="submission" date="2023-09" db="UniProtKB">
        <authorList>
            <consortium name="Ensembl"/>
        </authorList>
    </citation>
    <scope>IDENTIFICATION</scope>
</reference>
<dbReference type="PANTHER" id="PTHR18905:SF12">
    <property type="entry name" value="NINEIN-LIKE PROTEIN"/>
    <property type="match status" value="1"/>
</dbReference>
<evidence type="ECO:0000313" key="6">
    <source>
        <dbReference type="Ensembl" id="ENSBMSP00010016652.1"/>
    </source>
</evidence>
<sequence length="184" mass="20998">MQSSVSGSDPVALGGHPNTGCLLPGQLHGATMRLRLARSQHAHEVQQLQEQMERLVPRGRVAELQQLLEGERQAARQLREEEREAHEKQLKAAEERVEEVEMILKNVEALLQEKVRELKEQFEKNTRSDLLLKELYVENAHLTKALQVTEEKQRGAEKKSRFLEERVRALNKLLNKIASASLSV</sequence>
<dbReference type="GeneTree" id="ENSGT00660000095541"/>
<keyword evidence="4" id="KW-0206">Cytoskeleton</keyword>
<protein>
    <recommendedName>
        <fullName evidence="7">Ninein-like protein</fullName>
    </recommendedName>
</protein>
<evidence type="ECO:0000256" key="1">
    <source>
        <dbReference type="ARBA" id="ARBA00004300"/>
    </source>
</evidence>
<keyword evidence="3" id="KW-0597">Phosphoprotein</keyword>
<comment type="subcellular location">
    <subcellularLocation>
        <location evidence="1">Cytoplasm</location>
        <location evidence="1">Cytoskeleton</location>
        <location evidence="1">Microtubule organizing center</location>
        <location evidence="1">Centrosome</location>
    </subcellularLocation>
</comment>
<accession>A0A8C0D997</accession>
<dbReference type="PANTHER" id="PTHR18905">
    <property type="entry name" value="NINEIN"/>
    <property type="match status" value="1"/>
</dbReference>
<evidence type="ECO:0000256" key="2">
    <source>
        <dbReference type="ARBA" id="ARBA00022490"/>
    </source>
</evidence>
<dbReference type="GO" id="GO:0005813">
    <property type="term" value="C:centrosome"/>
    <property type="evidence" value="ECO:0007669"/>
    <property type="project" value="UniProtKB-SubCell"/>
</dbReference>
<proteinExistence type="predicted"/>
<name>A0A8C0D997_BALMU</name>
<feature type="coiled-coil region" evidence="5">
    <location>
        <begin position="61"/>
        <end position="166"/>
    </location>
</feature>
<evidence type="ECO:0000256" key="3">
    <source>
        <dbReference type="ARBA" id="ARBA00022553"/>
    </source>
</evidence>
<organism evidence="6">
    <name type="scientific">Balaenoptera musculus</name>
    <name type="common">Blue whale</name>
    <dbReference type="NCBI Taxonomy" id="9771"/>
    <lineage>
        <taxon>Eukaryota</taxon>
        <taxon>Metazoa</taxon>
        <taxon>Chordata</taxon>
        <taxon>Craniata</taxon>
        <taxon>Vertebrata</taxon>
        <taxon>Euteleostomi</taxon>
        <taxon>Mammalia</taxon>
        <taxon>Eutheria</taxon>
        <taxon>Laurasiatheria</taxon>
        <taxon>Artiodactyla</taxon>
        <taxon>Whippomorpha</taxon>
        <taxon>Cetacea</taxon>
        <taxon>Mysticeti</taxon>
        <taxon>Balaenopteridae</taxon>
        <taxon>Balaenoptera</taxon>
    </lineage>
</organism>
<keyword evidence="5" id="KW-0175">Coiled coil</keyword>
<dbReference type="OMA" id="XLESELR"/>
<dbReference type="Ensembl" id="ENSBMST00010018409.1">
    <property type="protein sequence ID" value="ENSBMSP00010016652.1"/>
    <property type="gene ID" value="ENSBMSG00010012105.1"/>
</dbReference>
<evidence type="ECO:0000256" key="4">
    <source>
        <dbReference type="ARBA" id="ARBA00023212"/>
    </source>
</evidence>
<dbReference type="GO" id="GO:0034454">
    <property type="term" value="P:microtubule anchoring at centrosome"/>
    <property type="evidence" value="ECO:0007669"/>
    <property type="project" value="TreeGrafter"/>
</dbReference>
<evidence type="ECO:0008006" key="7">
    <source>
        <dbReference type="Google" id="ProtNLM"/>
    </source>
</evidence>
<dbReference type="AlphaFoldDB" id="A0A8C0D997"/>